<dbReference type="Proteomes" id="UP001058271">
    <property type="component" value="Chromosome"/>
</dbReference>
<dbReference type="RefSeq" id="WP_260727131.1">
    <property type="nucleotide sequence ID" value="NZ_BAAABS010000033.1"/>
</dbReference>
<dbReference type="EMBL" id="CP073721">
    <property type="protein sequence ID" value="UWZ37768.1"/>
    <property type="molecule type" value="Genomic_DNA"/>
</dbReference>
<reference evidence="1" key="1">
    <citation type="submission" date="2021-04" db="EMBL/GenBank/DDBJ databases">
        <title>Biosynthetic gene clusters of Dactylosporangioum roseum.</title>
        <authorList>
            <person name="Hartkoorn R.C."/>
            <person name="Beaudoing E."/>
            <person name="Hot D."/>
            <person name="Moureu S."/>
        </authorList>
    </citation>
    <scope>NUCLEOTIDE SEQUENCE</scope>
    <source>
        <strain evidence="1">NRRL B-16295</strain>
    </source>
</reference>
<sequence length="406" mass="46061">MDMVLFSNLSLDETLRGAARKMVARLENWEANSLLGTPVADVIDELMDIGSVDCPRLHRDQAWQEDPVEDVERRGHHPYRVERRFTKFILVVPFSGNRSVLDLRTSKHTGSYPYVEKMREQEIWVSAVGDGKSASTVEAELNAAVDKVEMYLGWAREEIERHNGQLQAELPEMVERRRAKLLADRNLQAAIGYPIRRRADADTYAVPIQRRAIRPQRGHRQSAAPFVPEPVMAEADYRAALAVLRTSRNGLERSPRLAAKLNEEEIRDFLLFNLNNNFEGAAAGEVFNGDGKTDILIRVEDRNIFIGECKVWKGPKTMDEAFDQLFGYLVWRDTKAAILLFIRSANVTDAIRKAVAKIKAHPNYKRPAPPPAEGEHAFVMHAKDDPEREIHLALLPFALRPPRATT</sequence>
<evidence type="ECO:0000313" key="2">
    <source>
        <dbReference type="Proteomes" id="UP001058271"/>
    </source>
</evidence>
<evidence type="ECO:0000313" key="1">
    <source>
        <dbReference type="EMBL" id="UWZ37768.1"/>
    </source>
</evidence>
<gene>
    <name evidence="1" type="ORF">Drose_05720</name>
</gene>
<name>A0ABY5Z9U7_9ACTN</name>
<evidence type="ECO:0008006" key="3">
    <source>
        <dbReference type="Google" id="ProtNLM"/>
    </source>
</evidence>
<accession>A0ABY5Z9U7</accession>
<proteinExistence type="predicted"/>
<protein>
    <recommendedName>
        <fullName evidence="3">Restriction endonuclease type IV Mrr domain-containing protein</fullName>
    </recommendedName>
</protein>
<organism evidence="1 2">
    <name type="scientific">Dactylosporangium roseum</name>
    <dbReference type="NCBI Taxonomy" id="47989"/>
    <lineage>
        <taxon>Bacteria</taxon>
        <taxon>Bacillati</taxon>
        <taxon>Actinomycetota</taxon>
        <taxon>Actinomycetes</taxon>
        <taxon>Micromonosporales</taxon>
        <taxon>Micromonosporaceae</taxon>
        <taxon>Dactylosporangium</taxon>
    </lineage>
</organism>
<keyword evidence="2" id="KW-1185">Reference proteome</keyword>